<evidence type="ECO:0000313" key="2">
    <source>
        <dbReference type="Proteomes" id="UP000202922"/>
    </source>
</evidence>
<dbReference type="PANTHER" id="PTHR41260:SF1">
    <property type="entry name" value="PROTEIN ECSC"/>
    <property type="match status" value="1"/>
</dbReference>
<protein>
    <submittedName>
        <fullName evidence="1">EcsC protein family protein</fullName>
    </submittedName>
</protein>
<gene>
    <name evidence="1" type="ORF">COL8621_02400</name>
</gene>
<proteinExistence type="predicted"/>
<dbReference type="AlphaFoldDB" id="A0A238KM76"/>
<accession>A0A238KM76</accession>
<dbReference type="InterPro" id="IPR024787">
    <property type="entry name" value="EcsC"/>
</dbReference>
<evidence type="ECO:0000313" key="1">
    <source>
        <dbReference type="EMBL" id="SMX43875.1"/>
    </source>
</evidence>
<dbReference type="Proteomes" id="UP000202922">
    <property type="component" value="Unassembled WGS sequence"/>
</dbReference>
<sequence>MTTTELTLTTDTDAALTSFARRYRDAGNVGMQVLSVVGGQAENLLERLPDRVKDQLETATERALHVSLDAAGRTRGGRLPDGGKWLNTAVTTAMGAAGGFGGLPTALAELPVTTTVLLRAIQGIAESHGFNPTQQSVRADCIRVFAAAGPLAKDDGADLGFLAARVTLTGSAVHGLIARVTPRLATALGQKLAAQTVPIIGAVAGAATNFAFTTYYQEMAHIQFGLQRLSHDTGIPDDMLIEELRLRIEAMERR</sequence>
<dbReference type="PANTHER" id="PTHR41260">
    <property type="entry name" value="PROTEIN ECSC"/>
    <property type="match status" value="1"/>
</dbReference>
<dbReference type="RefSeq" id="WP_093967558.1">
    <property type="nucleotide sequence ID" value="NZ_FXYE01000002.1"/>
</dbReference>
<reference evidence="2" key="1">
    <citation type="submission" date="2017-05" db="EMBL/GenBank/DDBJ databases">
        <authorList>
            <person name="Rodrigo-Torres L."/>
            <person name="Arahal R. D."/>
            <person name="Lucena T."/>
        </authorList>
    </citation>
    <scope>NUCLEOTIDE SEQUENCE [LARGE SCALE GENOMIC DNA]</scope>
    <source>
        <strain evidence="2">CECT 8621</strain>
    </source>
</reference>
<dbReference type="Pfam" id="PF12787">
    <property type="entry name" value="EcsC"/>
    <property type="match status" value="1"/>
</dbReference>
<dbReference type="OrthoDB" id="7569638at2"/>
<name>A0A238KM76_9RHOB</name>
<dbReference type="EMBL" id="FXYE01000002">
    <property type="protein sequence ID" value="SMX43875.1"/>
    <property type="molecule type" value="Genomic_DNA"/>
</dbReference>
<organism evidence="1 2">
    <name type="scientific">Actibacterium lipolyticum</name>
    <dbReference type="NCBI Taxonomy" id="1524263"/>
    <lineage>
        <taxon>Bacteria</taxon>
        <taxon>Pseudomonadati</taxon>
        <taxon>Pseudomonadota</taxon>
        <taxon>Alphaproteobacteria</taxon>
        <taxon>Rhodobacterales</taxon>
        <taxon>Roseobacteraceae</taxon>
        <taxon>Actibacterium</taxon>
    </lineage>
</organism>
<keyword evidence="2" id="KW-1185">Reference proteome</keyword>